<name>A0AAN4HKA5_BACTU</name>
<protein>
    <submittedName>
        <fullName evidence="1">Uncharacterized protein</fullName>
    </submittedName>
</protein>
<organism evidence="1 2">
    <name type="scientific">Bacillus thuringiensis T01-328</name>
    <dbReference type="NCBI Taxonomy" id="1324966"/>
    <lineage>
        <taxon>Bacteria</taxon>
        <taxon>Bacillati</taxon>
        <taxon>Bacillota</taxon>
        <taxon>Bacilli</taxon>
        <taxon>Bacillales</taxon>
        <taxon>Bacillaceae</taxon>
        <taxon>Bacillus</taxon>
        <taxon>Bacillus cereus group</taxon>
    </lineage>
</organism>
<comment type="caution">
    <text evidence="1">The sequence shown here is derived from an EMBL/GenBank/DDBJ whole genome shotgun (WGS) entry which is preliminary data.</text>
</comment>
<evidence type="ECO:0000313" key="1">
    <source>
        <dbReference type="EMBL" id="ERI01188.1"/>
    </source>
</evidence>
<proteinExistence type="predicted"/>
<gene>
    <name evidence="1" type="ORF">BTCBT_002743</name>
</gene>
<dbReference type="EMBL" id="ARXZ02000004">
    <property type="protein sequence ID" value="ERI01188.1"/>
    <property type="molecule type" value="Genomic_DNA"/>
</dbReference>
<accession>A0AAN4HKA5</accession>
<dbReference type="AlphaFoldDB" id="A0AAN4HKA5"/>
<reference evidence="1 2" key="1">
    <citation type="journal article" date="2013" name="Genome Announc.">
        <title>Draft Genome Sequence of Bacillus thuringiensis var. thuringiensis Strain T01-328, a Brazilian Isolate That Produces a Soluble Pesticide Protein, Cry1Ia.</title>
        <authorList>
            <person name="Varani A.M."/>
            <person name="Lemos M.V."/>
            <person name="Fernandes C.C."/>
            <person name="Lemos E.G."/>
            <person name="Alves E.C."/>
            <person name="Desiderio J.A."/>
        </authorList>
    </citation>
    <scope>NUCLEOTIDE SEQUENCE [LARGE SCALE GENOMIC DNA]</scope>
    <source>
        <strain evidence="1 2">T01-328</strain>
    </source>
</reference>
<evidence type="ECO:0000313" key="2">
    <source>
        <dbReference type="Proteomes" id="UP000013487"/>
    </source>
</evidence>
<sequence>MDFKGFKSKLVGQLKDCFKRVETNTSQKNKNKKEQGGN</sequence>
<dbReference type="Proteomes" id="UP000013487">
    <property type="component" value="Unassembled WGS sequence"/>
</dbReference>